<gene>
    <name evidence="7" type="ORF">AAG570_001314</name>
</gene>
<dbReference type="SUPFAM" id="SSF48726">
    <property type="entry name" value="Immunoglobulin"/>
    <property type="match status" value="5"/>
</dbReference>
<dbReference type="PROSITE" id="PS50835">
    <property type="entry name" value="IG_LIKE"/>
    <property type="match status" value="4"/>
</dbReference>
<name>A0ABD0YBI4_9HEMI</name>
<dbReference type="FunFam" id="2.60.40.10:FF:000032">
    <property type="entry name" value="palladin isoform X1"/>
    <property type="match status" value="2"/>
</dbReference>
<feature type="transmembrane region" description="Helical" evidence="5">
    <location>
        <begin position="535"/>
        <end position="555"/>
    </location>
</feature>
<keyword evidence="5" id="KW-0812">Transmembrane</keyword>
<dbReference type="InterPro" id="IPR007110">
    <property type="entry name" value="Ig-like_dom"/>
</dbReference>
<dbReference type="InterPro" id="IPR050958">
    <property type="entry name" value="Cell_Adh-Cytoskel_Orgn"/>
</dbReference>
<evidence type="ECO:0000313" key="7">
    <source>
        <dbReference type="EMBL" id="KAL1124690.1"/>
    </source>
</evidence>
<dbReference type="CDD" id="cd00099">
    <property type="entry name" value="IgV"/>
    <property type="match status" value="1"/>
</dbReference>
<feature type="compositionally biased region" description="Basic and acidic residues" evidence="4">
    <location>
        <begin position="587"/>
        <end position="602"/>
    </location>
</feature>
<dbReference type="Proteomes" id="UP001558652">
    <property type="component" value="Unassembled WGS sequence"/>
</dbReference>
<keyword evidence="1" id="KW-0732">Signal</keyword>
<dbReference type="InterPro" id="IPR003599">
    <property type="entry name" value="Ig_sub"/>
</dbReference>
<feature type="compositionally biased region" description="Polar residues" evidence="4">
    <location>
        <begin position="604"/>
        <end position="617"/>
    </location>
</feature>
<keyword evidence="5" id="KW-0472">Membrane</keyword>
<evidence type="ECO:0000256" key="3">
    <source>
        <dbReference type="ARBA" id="ARBA00023319"/>
    </source>
</evidence>
<dbReference type="PANTHER" id="PTHR45080:SF8">
    <property type="entry name" value="IG-LIKE DOMAIN-CONTAINING PROTEIN"/>
    <property type="match status" value="1"/>
</dbReference>
<evidence type="ECO:0000256" key="1">
    <source>
        <dbReference type="ARBA" id="ARBA00022729"/>
    </source>
</evidence>
<dbReference type="InterPro" id="IPR036179">
    <property type="entry name" value="Ig-like_dom_sf"/>
</dbReference>
<dbReference type="EMBL" id="JBFDAA010000010">
    <property type="protein sequence ID" value="KAL1124690.1"/>
    <property type="molecule type" value="Genomic_DNA"/>
</dbReference>
<dbReference type="SMART" id="SM00408">
    <property type="entry name" value="IGc2"/>
    <property type="match status" value="5"/>
</dbReference>
<evidence type="ECO:0000259" key="6">
    <source>
        <dbReference type="PROSITE" id="PS50835"/>
    </source>
</evidence>
<dbReference type="InterPro" id="IPR003598">
    <property type="entry name" value="Ig_sub2"/>
</dbReference>
<evidence type="ECO:0000256" key="5">
    <source>
        <dbReference type="SAM" id="Phobius"/>
    </source>
</evidence>
<feature type="region of interest" description="Disordered" evidence="4">
    <location>
        <begin position="567"/>
        <end position="617"/>
    </location>
</feature>
<keyword evidence="8" id="KW-1185">Reference proteome</keyword>
<feature type="domain" description="Ig-like" evidence="6">
    <location>
        <begin position="337"/>
        <end position="417"/>
    </location>
</feature>
<protein>
    <recommendedName>
        <fullName evidence="6">Ig-like domain-containing protein</fullName>
    </recommendedName>
</protein>
<comment type="caution">
    <text evidence="7">The sequence shown here is derived from an EMBL/GenBank/DDBJ whole genome shotgun (WGS) entry which is preliminary data.</text>
</comment>
<proteinExistence type="predicted"/>
<evidence type="ECO:0000256" key="4">
    <source>
        <dbReference type="SAM" id="MobiDB-lite"/>
    </source>
</evidence>
<reference evidence="7 8" key="1">
    <citation type="submission" date="2024-07" db="EMBL/GenBank/DDBJ databases">
        <title>Chromosome-level genome assembly of the water stick insect Ranatra chinensis (Heteroptera: Nepidae).</title>
        <authorList>
            <person name="Liu X."/>
        </authorList>
    </citation>
    <scope>NUCLEOTIDE SEQUENCE [LARGE SCALE GENOMIC DNA]</scope>
    <source>
        <strain evidence="7">Cailab_2021Rc</strain>
        <tissue evidence="7">Muscle</tissue>
    </source>
</reference>
<dbReference type="InterPro" id="IPR013783">
    <property type="entry name" value="Ig-like_fold"/>
</dbReference>
<keyword evidence="5" id="KW-1133">Transmembrane helix</keyword>
<feature type="domain" description="Ig-like" evidence="6">
    <location>
        <begin position="422"/>
        <end position="507"/>
    </location>
</feature>
<evidence type="ECO:0000256" key="2">
    <source>
        <dbReference type="ARBA" id="ARBA00023157"/>
    </source>
</evidence>
<feature type="domain" description="Ig-like" evidence="6">
    <location>
        <begin position="242"/>
        <end position="328"/>
    </location>
</feature>
<dbReference type="CDD" id="cd00096">
    <property type="entry name" value="Ig"/>
    <property type="match status" value="1"/>
</dbReference>
<feature type="non-terminal residue" evidence="7">
    <location>
        <position position="1"/>
    </location>
</feature>
<organism evidence="7 8">
    <name type="scientific">Ranatra chinensis</name>
    <dbReference type="NCBI Taxonomy" id="642074"/>
    <lineage>
        <taxon>Eukaryota</taxon>
        <taxon>Metazoa</taxon>
        <taxon>Ecdysozoa</taxon>
        <taxon>Arthropoda</taxon>
        <taxon>Hexapoda</taxon>
        <taxon>Insecta</taxon>
        <taxon>Pterygota</taxon>
        <taxon>Neoptera</taxon>
        <taxon>Paraneoptera</taxon>
        <taxon>Hemiptera</taxon>
        <taxon>Heteroptera</taxon>
        <taxon>Panheteroptera</taxon>
        <taxon>Nepomorpha</taxon>
        <taxon>Nepidae</taxon>
        <taxon>Ranatrinae</taxon>
        <taxon>Ranatra</taxon>
    </lineage>
</organism>
<keyword evidence="2" id="KW-1015">Disulfide bond</keyword>
<sequence length="634" mass="68938">YRNGDGLKNTSEKIEVIGKDLKVIEVTPLDNGIYRCLATNSAATVSSLNTISLSIPGDQWAQIEVEPQDTIANLGSNAVFNCLYKNADVIEWFFKQTGPLENSTDYVVYSNGSLMVKNVSEQSHGLYSCVGIKGESSAVPQVYSAYLQTAFLNDIDENTIEPEGGPVRIVGEGDNIELGCISPAGRPKPVVSWEGPRLSVQYDNVLKLHPVTKKMSGNYTCSISNMAGSKKLVVQLIVTSSPQITQNPLPVLVDEGADALFRCEYMGTTKHTKLQWYKDKIQVRGPRFIEKKNFLNITNVQPSDRGEYYCQVETEPFPPVYSMPATLTVKEKLKFSPRPVNKNLELGTVKKVHCKAQGSTPPVVKWFKDGENGEFPDHISDINGTLHFNTVQADDKGKYTCMAYNPQGVINATIDIDVVVGPKFTVLPKNPTDAYEGSLVLMDCVAEGDPKPAIHWDKNSAMDNFDKTRFQVLENGSLLIDDVRASDEGKYGCTAGNSGGLKRYEVSLVVRGADGYRVDDGENGMGGGTMLSKTVAITLGAAGAYMVLVIGLMAYCRCRSRRNKLALQQSQQPDALRQAEGGSVGEGKPKCNGDAAHSDGDITAHSQGSSHSKQSYGKLTVARDDLSNNMVLGI</sequence>
<evidence type="ECO:0000313" key="8">
    <source>
        <dbReference type="Proteomes" id="UP001558652"/>
    </source>
</evidence>
<dbReference type="PANTHER" id="PTHR45080">
    <property type="entry name" value="CONTACTIN 5"/>
    <property type="match status" value="1"/>
</dbReference>
<keyword evidence="3" id="KW-0393">Immunoglobulin domain</keyword>
<dbReference type="Pfam" id="PF13927">
    <property type="entry name" value="Ig_3"/>
    <property type="match status" value="5"/>
</dbReference>
<dbReference type="SMART" id="SM00409">
    <property type="entry name" value="IG"/>
    <property type="match status" value="5"/>
</dbReference>
<dbReference type="AlphaFoldDB" id="A0ABD0YBI4"/>
<dbReference type="Gene3D" id="2.60.40.10">
    <property type="entry name" value="Immunoglobulins"/>
    <property type="match status" value="5"/>
</dbReference>
<feature type="domain" description="Ig-like" evidence="6">
    <location>
        <begin position="140"/>
        <end position="239"/>
    </location>
</feature>
<accession>A0ABD0YBI4</accession>